<dbReference type="Pfam" id="PF24209">
    <property type="entry name" value="DUF7431"/>
    <property type="match status" value="1"/>
</dbReference>
<protein>
    <submittedName>
        <fullName evidence="3">Uncharacterized protein</fullName>
    </submittedName>
</protein>
<keyword evidence="4" id="KW-1185">Reference proteome</keyword>
<dbReference type="VEuPathDB" id="FungiDB:RhiirFUN_022512"/>
<feature type="domain" description="DUF7431" evidence="2">
    <location>
        <begin position="355"/>
        <end position="626"/>
    </location>
</feature>
<sequence>MDVNTNDIDITVQIDDPQSKRVLVSLNLREKLSNIRKKLEQNSKVKMNDTYSFTNKVGQINNNNILAEIAKEDEEGVTLEKIIDKKDKILYLKSEPDWKFLKDKHKLEYGIASTLEKANKKAFTIMEDCKMTEIVDGCKYSTIEIDSEEDQIMKNDLLLAADIDTKDFVKLSTSFGRSKIKKTNCDANLTCTISEYGKASLKFRLQPDVEFIKEVRDAIESKDPRNFKKIIEEYGQFIPTEITLGGKAYFKRSNISRHCSEENSKKFNIGLASNIKIESTTENLNNNINNSKRECFKLIGGQQLNVNNFDEEVWAESLNYFRYWSCIKFKNPISIFQPLPENLRKQVLLSIGKKILYTNTEDHDYSLVEYAKPRVFRLNIPENILKIIQNKDADCSIFATVIDKKEKAIFNCQVIWPQNEDPSLVIHCIQKKFKKRKYKLRINWMIIGYDLNFELNHSEFNIQLKVQNEYFKATGHQTIIKSLDLDDDSSVLCFGIPVLSKLNSSNNSLVINHHFFNDQKNGKIGLYAFSYCLEKNHYVNLLDFTFSILIISSYPNSDDYGILPIKNNNKIRNLINSIKLNPLKRQRPKFISLYSMGENCGPKFLKQKINQIKIKSLDINCNQKGCICKNRKKDSEINLKYAFLNPIEILTYINESGSNLNPIPFTFYGFYILGFIMKF</sequence>
<feature type="domain" description="MACPF" evidence="1">
    <location>
        <begin position="181"/>
        <end position="303"/>
    </location>
</feature>
<dbReference type="InterPro" id="IPR020864">
    <property type="entry name" value="MACPF"/>
</dbReference>
<comment type="caution">
    <text evidence="3">The sequence shown here is derived from an EMBL/GenBank/DDBJ whole genome shotgun (WGS) entry which is preliminary data.</text>
</comment>
<evidence type="ECO:0000313" key="4">
    <source>
        <dbReference type="Proteomes" id="UP000234323"/>
    </source>
</evidence>
<evidence type="ECO:0000313" key="3">
    <source>
        <dbReference type="EMBL" id="PKY52345.1"/>
    </source>
</evidence>
<dbReference type="EMBL" id="LLXI01001187">
    <property type="protein sequence ID" value="PKY52345.1"/>
    <property type="molecule type" value="Genomic_DNA"/>
</dbReference>
<proteinExistence type="predicted"/>
<dbReference type="Pfam" id="PF01823">
    <property type="entry name" value="MACPF"/>
    <property type="match status" value="1"/>
</dbReference>
<name>A0A2I1H0D1_9GLOM</name>
<accession>A0A2I1H0D1</accession>
<dbReference type="InterPro" id="IPR055854">
    <property type="entry name" value="DUF7431"/>
</dbReference>
<evidence type="ECO:0000259" key="2">
    <source>
        <dbReference type="Pfam" id="PF24209"/>
    </source>
</evidence>
<reference evidence="3 4" key="1">
    <citation type="submission" date="2015-10" db="EMBL/GenBank/DDBJ databases">
        <title>Genome analyses suggest a sexual origin of heterokaryosis in a supposedly ancient asexual fungus.</title>
        <authorList>
            <person name="Ropars J."/>
            <person name="Sedzielewska K."/>
            <person name="Noel J."/>
            <person name="Charron P."/>
            <person name="Farinelli L."/>
            <person name="Marton T."/>
            <person name="Kruger M."/>
            <person name="Pelin A."/>
            <person name="Brachmann A."/>
            <person name="Corradi N."/>
        </authorList>
    </citation>
    <scope>NUCLEOTIDE SEQUENCE [LARGE SCALE GENOMIC DNA]</scope>
    <source>
        <strain evidence="3 4">A4</strain>
    </source>
</reference>
<dbReference type="VEuPathDB" id="FungiDB:RhiirA1_516458"/>
<dbReference type="Proteomes" id="UP000234323">
    <property type="component" value="Unassembled WGS sequence"/>
</dbReference>
<dbReference type="VEuPathDB" id="FungiDB:FUN_009543"/>
<evidence type="ECO:0000259" key="1">
    <source>
        <dbReference type="Pfam" id="PF01823"/>
    </source>
</evidence>
<organism evidence="3 4">
    <name type="scientific">Rhizophagus irregularis</name>
    <dbReference type="NCBI Taxonomy" id="588596"/>
    <lineage>
        <taxon>Eukaryota</taxon>
        <taxon>Fungi</taxon>
        <taxon>Fungi incertae sedis</taxon>
        <taxon>Mucoromycota</taxon>
        <taxon>Glomeromycotina</taxon>
        <taxon>Glomeromycetes</taxon>
        <taxon>Glomerales</taxon>
        <taxon>Glomeraceae</taxon>
        <taxon>Rhizophagus</taxon>
    </lineage>
</organism>
<gene>
    <name evidence="3" type="ORF">RhiirA4_496306</name>
</gene>
<dbReference type="AlphaFoldDB" id="A0A2I1H0D1"/>